<dbReference type="InterPro" id="IPR029787">
    <property type="entry name" value="Nucleotide_cyclase"/>
</dbReference>
<dbReference type="Pfam" id="PF00990">
    <property type="entry name" value="GGDEF"/>
    <property type="match status" value="1"/>
</dbReference>
<dbReference type="EC" id="2.7.7.65" evidence="1"/>
<evidence type="ECO:0000259" key="4">
    <source>
        <dbReference type="PROSITE" id="PS50887"/>
    </source>
</evidence>
<comment type="catalytic activity">
    <reaction evidence="2">
        <text>2 GTP = 3',3'-c-di-GMP + 2 diphosphate</text>
        <dbReference type="Rhea" id="RHEA:24898"/>
        <dbReference type="ChEBI" id="CHEBI:33019"/>
        <dbReference type="ChEBI" id="CHEBI:37565"/>
        <dbReference type="ChEBI" id="CHEBI:58805"/>
        <dbReference type="EC" id="2.7.7.65"/>
    </reaction>
</comment>
<keyword evidence="6" id="KW-1185">Reference proteome</keyword>
<dbReference type="InterPro" id="IPR043128">
    <property type="entry name" value="Rev_trsase/Diguanyl_cyclase"/>
</dbReference>
<evidence type="ECO:0000256" key="2">
    <source>
        <dbReference type="ARBA" id="ARBA00034247"/>
    </source>
</evidence>
<proteinExistence type="predicted"/>
<dbReference type="SUPFAM" id="SSF55073">
    <property type="entry name" value="Nucleotide cyclase"/>
    <property type="match status" value="1"/>
</dbReference>
<evidence type="ECO:0000313" key="5">
    <source>
        <dbReference type="EMBL" id="MFA9462133.1"/>
    </source>
</evidence>
<evidence type="ECO:0000256" key="3">
    <source>
        <dbReference type="SAM" id="Phobius"/>
    </source>
</evidence>
<feature type="transmembrane region" description="Helical" evidence="3">
    <location>
        <begin position="43"/>
        <end position="62"/>
    </location>
</feature>
<dbReference type="PROSITE" id="PS50887">
    <property type="entry name" value="GGDEF"/>
    <property type="match status" value="1"/>
</dbReference>
<accession>A0ABV4TXT0</accession>
<dbReference type="PANTHER" id="PTHR45138">
    <property type="entry name" value="REGULATORY COMPONENTS OF SENSORY TRANSDUCTION SYSTEM"/>
    <property type="match status" value="1"/>
</dbReference>
<protein>
    <recommendedName>
        <fullName evidence="1">diguanylate cyclase</fullName>
        <ecNumber evidence="1">2.7.7.65</ecNumber>
    </recommendedName>
</protein>
<dbReference type="Gene3D" id="3.30.70.270">
    <property type="match status" value="1"/>
</dbReference>
<dbReference type="CDD" id="cd01949">
    <property type="entry name" value="GGDEF"/>
    <property type="match status" value="1"/>
</dbReference>
<dbReference type="EMBL" id="JBGUAW010000011">
    <property type="protein sequence ID" value="MFA9462133.1"/>
    <property type="molecule type" value="Genomic_DNA"/>
</dbReference>
<evidence type="ECO:0000313" key="6">
    <source>
        <dbReference type="Proteomes" id="UP001575181"/>
    </source>
</evidence>
<comment type="caution">
    <text evidence="5">The sequence shown here is derived from an EMBL/GenBank/DDBJ whole genome shotgun (WGS) entry which is preliminary data.</text>
</comment>
<keyword evidence="3" id="KW-0812">Transmembrane</keyword>
<dbReference type="Proteomes" id="UP001575181">
    <property type="component" value="Unassembled WGS sequence"/>
</dbReference>
<feature type="transmembrane region" description="Helical" evidence="3">
    <location>
        <begin position="77"/>
        <end position="95"/>
    </location>
</feature>
<organism evidence="5 6">
    <name type="scientific">Thiohalorhabdus methylotrophus</name>
    <dbReference type="NCBI Taxonomy" id="3242694"/>
    <lineage>
        <taxon>Bacteria</taxon>
        <taxon>Pseudomonadati</taxon>
        <taxon>Pseudomonadota</taxon>
        <taxon>Gammaproteobacteria</taxon>
        <taxon>Thiohalorhabdales</taxon>
        <taxon>Thiohalorhabdaceae</taxon>
        <taxon>Thiohalorhabdus</taxon>
    </lineage>
</organism>
<keyword evidence="3" id="KW-0472">Membrane</keyword>
<feature type="transmembrane region" description="Helical" evidence="3">
    <location>
        <begin position="132"/>
        <end position="152"/>
    </location>
</feature>
<feature type="domain" description="GGDEF" evidence="4">
    <location>
        <begin position="247"/>
        <end position="379"/>
    </location>
</feature>
<dbReference type="SMART" id="SM00267">
    <property type="entry name" value="GGDEF"/>
    <property type="match status" value="1"/>
</dbReference>
<dbReference type="InterPro" id="IPR000160">
    <property type="entry name" value="GGDEF_dom"/>
</dbReference>
<dbReference type="InterPro" id="IPR050469">
    <property type="entry name" value="Diguanylate_Cyclase"/>
</dbReference>
<dbReference type="PANTHER" id="PTHR45138:SF9">
    <property type="entry name" value="DIGUANYLATE CYCLASE DGCM-RELATED"/>
    <property type="match status" value="1"/>
</dbReference>
<dbReference type="NCBIfam" id="TIGR00254">
    <property type="entry name" value="GGDEF"/>
    <property type="match status" value="1"/>
</dbReference>
<feature type="transmembrane region" description="Helical" evidence="3">
    <location>
        <begin position="107"/>
        <end position="126"/>
    </location>
</feature>
<name>A0ABV4TXT0_9GAMM</name>
<gene>
    <name evidence="5" type="ORF">ACERLL_15045</name>
</gene>
<sequence length="389" mass="43079">MPHTSVQDRTSRIPDLIRNFRLEDLLTTRHHSRDFTFYRSDYLLVRVKLLALLFGIATPLWLPVDMWLLPAQNLTEMTWLRAITGILFLLLAFLGTPRRSLGRARGALFALIAIPAVFYLGSRIILGPEEMQGALVGYTFLPFVLIGGGALFPLTFAESAVMMAVVYLAVFTTGWFFETWMTLPFLGTVWLMALLSGIALWAQSAQLHMLLGLYRQATRDPLTGMFNRRALFQQARAELARARRHDRPVSMLLLDIDRFKRINDQQGHPVGDAVLRHLAGILQRETRTEDLLGRYGGEEFMVLATDSDAAGAAALAERIRAAVARDPAPAPEGPLTYTVSIGVGTGLAGDSLEDLLKRADEALLEAKECGRDRVVSQATPGSMLETASL</sequence>
<evidence type="ECO:0000256" key="1">
    <source>
        <dbReference type="ARBA" id="ARBA00012528"/>
    </source>
</evidence>
<feature type="transmembrane region" description="Helical" evidence="3">
    <location>
        <begin position="183"/>
        <end position="202"/>
    </location>
</feature>
<reference evidence="5 6" key="1">
    <citation type="submission" date="2024-08" db="EMBL/GenBank/DDBJ databases">
        <title>Whole-genome sequencing of halo(alkali)philic microorganisms from hypersaline lakes.</title>
        <authorList>
            <person name="Sorokin D.Y."/>
            <person name="Merkel A.Y."/>
            <person name="Messina E."/>
            <person name="Yakimov M."/>
        </authorList>
    </citation>
    <scope>NUCLEOTIDE SEQUENCE [LARGE SCALE GENOMIC DNA]</scope>
    <source>
        <strain evidence="5 6">Cl-TMA</strain>
    </source>
</reference>
<keyword evidence="3" id="KW-1133">Transmembrane helix</keyword>
<dbReference type="RefSeq" id="WP_373656921.1">
    <property type="nucleotide sequence ID" value="NZ_JBGUAW010000011.1"/>
</dbReference>